<sequence>MQQHAGHARHLVEARGILDQRLQPLNGELRQRPADVGDGTKWHGASLAGCERTVAVADESVSLRARVA</sequence>
<name>A0A9P7C2Y6_9FUNG</name>
<organism evidence="1 2">
    <name type="scientific">Rhizopus delemar</name>
    <dbReference type="NCBI Taxonomy" id="936053"/>
    <lineage>
        <taxon>Eukaryota</taxon>
        <taxon>Fungi</taxon>
        <taxon>Fungi incertae sedis</taxon>
        <taxon>Mucoromycota</taxon>
        <taxon>Mucoromycotina</taxon>
        <taxon>Mucoromycetes</taxon>
        <taxon>Mucorales</taxon>
        <taxon>Mucorineae</taxon>
        <taxon>Rhizopodaceae</taxon>
        <taxon>Rhizopus</taxon>
    </lineage>
</organism>
<evidence type="ECO:0000313" key="1">
    <source>
        <dbReference type="EMBL" id="KAG1532957.1"/>
    </source>
</evidence>
<gene>
    <name evidence="1" type="ORF">G6F50_016034</name>
</gene>
<dbReference type="EMBL" id="JAANIU010009558">
    <property type="protein sequence ID" value="KAG1532957.1"/>
    <property type="molecule type" value="Genomic_DNA"/>
</dbReference>
<accession>A0A9P7C2Y6</accession>
<evidence type="ECO:0000313" key="2">
    <source>
        <dbReference type="Proteomes" id="UP000740926"/>
    </source>
</evidence>
<proteinExistence type="predicted"/>
<comment type="caution">
    <text evidence="1">The sequence shown here is derived from an EMBL/GenBank/DDBJ whole genome shotgun (WGS) entry which is preliminary data.</text>
</comment>
<protein>
    <submittedName>
        <fullName evidence="1">Uncharacterized protein</fullName>
    </submittedName>
</protein>
<reference evidence="1 2" key="1">
    <citation type="journal article" date="2020" name="Microb. Genom.">
        <title>Genetic diversity of clinical and environmental Mucorales isolates obtained from an investigation of mucormycosis cases among solid organ transplant recipients.</title>
        <authorList>
            <person name="Nguyen M.H."/>
            <person name="Kaul D."/>
            <person name="Muto C."/>
            <person name="Cheng S.J."/>
            <person name="Richter R.A."/>
            <person name="Bruno V.M."/>
            <person name="Liu G."/>
            <person name="Beyhan S."/>
            <person name="Sundermann A.J."/>
            <person name="Mounaud S."/>
            <person name="Pasculle A.W."/>
            <person name="Nierman W.C."/>
            <person name="Driscoll E."/>
            <person name="Cumbie R."/>
            <person name="Clancy C.J."/>
            <person name="Dupont C.L."/>
        </authorList>
    </citation>
    <scope>NUCLEOTIDE SEQUENCE [LARGE SCALE GENOMIC DNA]</scope>
    <source>
        <strain evidence="1 2">GL24</strain>
    </source>
</reference>
<dbReference type="AlphaFoldDB" id="A0A9P7C2Y6"/>
<dbReference type="Proteomes" id="UP000740926">
    <property type="component" value="Unassembled WGS sequence"/>
</dbReference>
<keyword evidence="2" id="KW-1185">Reference proteome</keyword>